<dbReference type="EMBL" id="QEAP01000529">
    <property type="protein sequence ID" value="TPX64785.1"/>
    <property type="molecule type" value="Genomic_DNA"/>
</dbReference>
<dbReference type="GO" id="GO:0022857">
    <property type="term" value="F:transmembrane transporter activity"/>
    <property type="evidence" value="ECO:0007669"/>
    <property type="project" value="InterPro"/>
</dbReference>
<feature type="transmembrane region" description="Helical" evidence="5">
    <location>
        <begin position="193"/>
        <end position="220"/>
    </location>
</feature>
<protein>
    <recommendedName>
        <fullName evidence="6">Major facilitator superfamily (MFS) profile domain-containing protein</fullName>
    </recommendedName>
</protein>
<organism evidence="7 8">
    <name type="scientific">Chytriomyces confervae</name>
    <dbReference type="NCBI Taxonomy" id="246404"/>
    <lineage>
        <taxon>Eukaryota</taxon>
        <taxon>Fungi</taxon>
        <taxon>Fungi incertae sedis</taxon>
        <taxon>Chytridiomycota</taxon>
        <taxon>Chytridiomycota incertae sedis</taxon>
        <taxon>Chytridiomycetes</taxon>
        <taxon>Chytridiales</taxon>
        <taxon>Chytriomycetaceae</taxon>
        <taxon>Chytriomyces</taxon>
    </lineage>
</organism>
<dbReference type="InterPro" id="IPR036259">
    <property type="entry name" value="MFS_trans_sf"/>
</dbReference>
<evidence type="ECO:0000256" key="1">
    <source>
        <dbReference type="ARBA" id="ARBA00004141"/>
    </source>
</evidence>
<feature type="transmembrane region" description="Helical" evidence="5">
    <location>
        <begin position="382"/>
        <end position="405"/>
    </location>
</feature>
<evidence type="ECO:0000256" key="5">
    <source>
        <dbReference type="SAM" id="Phobius"/>
    </source>
</evidence>
<feature type="transmembrane region" description="Helical" evidence="5">
    <location>
        <begin position="128"/>
        <end position="146"/>
    </location>
</feature>
<keyword evidence="2 5" id="KW-0812">Transmembrane</keyword>
<evidence type="ECO:0000256" key="2">
    <source>
        <dbReference type="ARBA" id="ARBA00022692"/>
    </source>
</evidence>
<feature type="transmembrane region" description="Helical" evidence="5">
    <location>
        <begin position="329"/>
        <end position="347"/>
    </location>
</feature>
<sequence length="556" mass="60901">MAQNKAQTFAHLDEAKLSWFHIRAVLIAGAGFFSDAYDVFVISQALPMIYQVYYGPEYISGSYPANMPGFNNSAPIPKTPQNTKVNFVDHFPNGVHVDGWLKASTNWGNLLGQISFGILGDSMGRKKVYGIELMIIIVCTIGSTFSSSLVRGMSIIVMISIWRFLLGIGIGGDYPMSAVITSEYASVRYRGMMLAAVFSMQGIGILMGSVVYVLTLIALKDQIRNDYAVLDYVWRIAIGFGVIPALATVYFRFTIPETPRFTVDVNKDIEQAARDIQIITDGFQIEDQTAPIAPATEVTTKIIDEDELLKPSKMSDFIQYFSQWKNLKILIGTAYCWFALDVAWYGLALNQSTVLSLINFNGPAKISVDGKLITPPVDIQDLFYQIAIGNIIVACAGTVPGYWFTVGLIEYMGRKPIQIMGFVIITICLAILAATWETISKQQVPFLIVYTIAQFFFQFGPNSTTFIIPGEVFPTRFKATCHGISAACGKVGAIIGIQAVGPYFASNTVVVLSVFCVIMASGIVATFLLPETKGKTLEELSGDETLGDDTPFVVSS</sequence>
<keyword evidence="4 5" id="KW-0472">Membrane</keyword>
<keyword evidence="3 5" id="KW-1133">Transmembrane helix</keyword>
<feature type="transmembrane region" description="Helical" evidence="5">
    <location>
        <begin position="232"/>
        <end position="251"/>
    </location>
</feature>
<name>A0A507EN89_9FUNG</name>
<dbReference type="STRING" id="246404.A0A507EN89"/>
<evidence type="ECO:0000256" key="4">
    <source>
        <dbReference type="ARBA" id="ARBA00023136"/>
    </source>
</evidence>
<dbReference type="PROSITE" id="PS50850">
    <property type="entry name" value="MFS"/>
    <property type="match status" value="1"/>
</dbReference>
<proteinExistence type="predicted"/>
<dbReference type="Proteomes" id="UP000320333">
    <property type="component" value="Unassembled WGS sequence"/>
</dbReference>
<dbReference type="Pfam" id="PF00083">
    <property type="entry name" value="Sugar_tr"/>
    <property type="match status" value="1"/>
</dbReference>
<dbReference type="PROSITE" id="PS00217">
    <property type="entry name" value="SUGAR_TRANSPORT_2"/>
    <property type="match status" value="1"/>
</dbReference>
<dbReference type="InterPro" id="IPR005828">
    <property type="entry name" value="MFS_sugar_transport-like"/>
</dbReference>
<dbReference type="AlphaFoldDB" id="A0A507EN89"/>
<dbReference type="Gene3D" id="1.20.1250.20">
    <property type="entry name" value="MFS general substrate transporter like domains"/>
    <property type="match status" value="2"/>
</dbReference>
<keyword evidence="8" id="KW-1185">Reference proteome</keyword>
<evidence type="ECO:0000259" key="6">
    <source>
        <dbReference type="PROSITE" id="PS50850"/>
    </source>
</evidence>
<dbReference type="OrthoDB" id="433512at2759"/>
<gene>
    <name evidence="7" type="ORF">CcCBS67573_g08326</name>
</gene>
<dbReference type="PANTHER" id="PTHR24064">
    <property type="entry name" value="SOLUTE CARRIER FAMILY 22 MEMBER"/>
    <property type="match status" value="1"/>
</dbReference>
<dbReference type="PROSITE" id="PS00216">
    <property type="entry name" value="SUGAR_TRANSPORT_1"/>
    <property type="match status" value="1"/>
</dbReference>
<feature type="transmembrane region" description="Helical" evidence="5">
    <location>
        <begin position="417"/>
        <end position="436"/>
    </location>
</feature>
<evidence type="ECO:0000313" key="8">
    <source>
        <dbReference type="Proteomes" id="UP000320333"/>
    </source>
</evidence>
<feature type="domain" description="Major facilitator superfamily (MFS) profile" evidence="6">
    <location>
        <begin position="24"/>
        <end position="533"/>
    </location>
</feature>
<feature type="transmembrane region" description="Helical" evidence="5">
    <location>
        <begin position="509"/>
        <end position="529"/>
    </location>
</feature>
<dbReference type="InterPro" id="IPR005829">
    <property type="entry name" value="Sugar_transporter_CS"/>
</dbReference>
<dbReference type="InterPro" id="IPR020846">
    <property type="entry name" value="MFS_dom"/>
</dbReference>
<reference evidence="7 8" key="1">
    <citation type="journal article" date="2019" name="Sci. Rep.">
        <title>Comparative genomics of chytrid fungi reveal insights into the obligate biotrophic and pathogenic lifestyle of Synchytrium endobioticum.</title>
        <authorList>
            <person name="van de Vossenberg B.T.L.H."/>
            <person name="Warris S."/>
            <person name="Nguyen H.D.T."/>
            <person name="van Gent-Pelzer M.P.E."/>
            <person name="Joly D.L."/>
            <person name="van de Geest H.C."/>
            <person name="Bonants P.J.M."/>
            <person name="Smith D.S."/>
            <person name="Levesque C.A."/>
            <person name="van der Lee T.A.J."/>
        </authorList>
    </citation>
    <scope>NUCLEOTIDE SEQUENCE [LARGE SCALE GENOMIC DNA]</scope>
    <source>
        <strain evidence="7 8">CBS 675.73</strain>
    </source>
</reference>
<feature type="transmembrane region" description="Helical" evidence="5">
    <location>
        <begin position="152"/>
        <end position="172"/>
    </location>
</feature>
<evidence type="ECO:0000313" key="7">
    <source>
        <dbReference type="EMBL" id="TPX64785.1"/>
    </source>
</evidence>
<evidence type="ECO:0000256" key="3">
    <source>
        <dbReference type="ARBA" id="ARBA00022989"/>
    </source>
</evidence>
<comment type="subcellular location">
    <subcellularLocation>
        <location evidence="1">Membrane</location>
        <topology evidence="1">Multi-pass membrane protein</topology>
    </subcellularLocation>
</comment>
<comment type="caution">
    <text evidence="7">The sequence shown here is derived from an EMBL/GenBank/DDBJ whole genome shotgun (WGS) entry which is preliminary data.</text>
</comment>
<dbReference type="SUPFAM" id="SSF103473">
    <property type="entry name" value="MFS general substrate transporter"/>
    <property type="match status" value="1"/>
</dbReference>
<accession>A0A507EN89</accession>
<dbReference type="GO" id="GO:0016020">
    <property type="term" value="C:membrane"/>
    <property type="evidence" value="ECO:0007669"/>
    <property type="project" value="UniProtKB-SubCell"/>
</dbReference>
<dbReference type="CDD" id="cd17364">
    <property type="entry name" value="MFS_PhT"/>
    <property type="match status" value="1"/>
</dbReference>